<organism evidence="3 4">
    <name type="scientific">Actinopolyspora xinjiangensis</name>
    <dbReference type="NCBI Taxonomy" id="405564"/>
    <lineage>
        <taxon>Bacteria</taxon>
        <taxon>Bacillati</taxon>
        <taxon>Actinomycetota</taxon>
        <taxon>Actinomycetes</taxon>
        <taxon>Actinopolysporales</taxon>
        <taxon>Actinopolysporaceae</taxon>
        <taxon>Actinopolyspora</taxon>
    </lineage>
</organism>
<evidence type="ECO:0000313" key="4">
    <source>
        <dbReference type="Proteomes" id="UP000199497"/>
    </source>
</evidence>
<dbReference type="Gene3D" id="1.10.600.10">
    <property type="entry name" value="Farnesyl Diphosphate Synthase"/>
    <property type="match status" value="1"/>
</dbReference>
<dbReference type="Pfam" id="PF19086">
    <property type="entry name" value="Terpene_syn_C_2"/>
    <property type="match status" value="1"/>
</dbReference>
<gene>
    <name evidence="3" type="ORF">SAMN04487905_11871</name>
</gene>
<accession>A0A1H0WYZ1</accession>
<dbReference type="EC" id="4.2.3.-" evidence="2"/>
<proteinExistence type="inferred from homology"/>
<evidence type="ECO:0000256" key="1">
    <source>
        <dbReference type="ARBA" id="ARBA00023239"/>
    </source>
</evidence>
<keyword evidence="2" id="KW-0479">Metal-binding</keyword>
<dbReference type="GO" id="GO:0010333">
    <property type="term" value="F:terpene synthase activity"/>
    <property type="evidence" value="ECO:0007669"/>
    <property type="project" value="InterPro"/>
</dbReference>
<evidence type="ECO:0000256" key="2">
    <source>
        <dbReference type="RuleBase" id="RU366034"/>
    </source>
</evidence>
<evidence type="ECO:0000313" key="3">
    <source>
        <dbReference type="EMBL" id="SDP95872.1"/>
    </source>
</evidence>
<comment type="similarity">
    <text evidence="2">Belongs to the terpene synthase family.</text>
</comment>
<reference evidence="4" key="1">
    <citation type="submission" date="2016-10" db="EMBL/GenBank/DDBJ databases">
        <authorList>
            <person name="Varghese N."/>
            <person name="Submissions S."/>
        </authorList>
    </citation>
    <scope>NUCLEOTIDE SEQUENCE [LARGE SCALE GENOMIC DNA]</scope>
    <source>
        <strain evidence="4">DSM 46732</strain>
    </source>
</reference>
<dbReference type="STRING" id="405564.SAMN04487905_11871"/>
<keyword evidence="4" id="KW-1185">Reference proteome</keyword>
<dbReference type="GO" id="GO:0046872">
    <property type="term" value="F:metal ion binding"/>
    <property type="evidence" value="ECO:0007669"/>
    <property type="project" value="UniProtKB-KW"/>
</dbReference>
<dbReference type="PANTHER" id="PTHR35201">
    <property type="entry name" value="TERPENE SYNTHASE"/>
    <property type="match status" value="1"/>
</dbReference>
<protein>
    <recommendedName>
        <fullName evidence="2">Terpene synthase</fullName>
        <ecNumber evidence="2">4.2.3.-</ecNumber>
    </recommendedName>
</protein>
<dbReference type="Proteomes" id="UP000199497">
    <property type="component" value="Unassembled WGS sequence"/>
</dbReference>
<dbReference type="AlphaFoldDB" id="A0A1H0WYZ1"/>
<dbReference type="SFLD" id="SFLDG01020">
    <property type="entry name" value="Terpene_Cyclase_Like_2"/>
    <property type="match status" value="1"/>
</dbReference>
<dbReference type="InterPro" id="IPR034686">
    <property type="entry name" value="Terpene_cyclase-like_2"/>
</dbReference>
<dbReference type="PANTHER" id="PTHR35201:SF4">
    <property type="entry name" value="BETA-PINACENE SYNTHASE-RELATED"/>
    <property type="match status" value="1"/>
</dbReference>
<dbReference type="EMBL" id="FNJR01000018">
    <property type="protein sequence ID" value="SDP95872.1"/>
    <property type="molecule type" value="Genomic_DNA"/>
</dbReference>
<dbReference type="SUPFAM" id="SSF48576">
    <property type="entry name" value="Terpenoid synthases"/>
    <property type="match status" value="1"/>
</dbReference>
<sequence length="305" mass="34883">MWNASFGIDSYYADIVRSAMFMGRFAPTATPTRLKAISCWNSWGFAFDDYLDTQLPHAFPVVVATTQRALTCPSPPIRSNPWSAALQDVGNQLRELGSSAQFRRFVDAHRAWLFAACWRHSNHVNERLPSLDEYVHLREQDSAGEAVYHLVALAEQIHLSDEEINDPLVQAMLESAVTVLILDNDRYSFQKEDKERSLSQHLFSVLMREKSIGLVEALRQGVALRDRILRLFLACERKLEKISISNDIVRFARLVKQGIRANLDWASENGRYGRRKTSFAICDTPSDERLEPPPGLPSIAWWWYV</sequence>
<dbReference type="InterPro" id="IPR008949">
    <property type="entry name" value="Isoprenoid_synthase_dom_sf"/>
</dbReference>
<keyword evidence="2" id="KW-0460">Magnesium</keyword>
<dbReference type="SFLD" id="SFLDS00005">
    <property type="entry name" value="Isoprenoid_Synthase_Type_I"/>
    <property type="match status" value="1"/>
</dbReference>
<comment type="cofactor">
    <cofactor evidence="2">
        <name>Mg(2+)</name>
        <dbReference type="ChEBI" id="CHEBI:18420"/>
    </cofactor>
</comment>
<keyword evidence="1 2" id="KW-0456">Lyase</keyword>
<name>A0A1H0WYZ1_9ACTN</name>